<dbReference type="NCBIfam" id="TIGR02037">
    <property type="entry name" value="degP_htrA_DO"/>
    <property type="match status" value="1"/>
</dbReference>
<evidence type="ECO:0000256" key="6">
    <source>
        <dbReference type="ARBA" id="ARBA00022670"/>
    </source>
</evidence>
<keyword evidence="6" id="KW-0645">Protease</keyword>
<accession>A0A6N6VEH7</accession>
<dbReference type="InterPro" id="IPR001478">
    <property type="entry name" value="PDZ"/>
</dbReference>
<evidence type="ECO:0000313" key="19">
    <source>
        <dbReference type="Proteomes" id="UP000468901"/>
    </source>
</evidence>
<dbReference type="InterPro" id="IPR036034">
    <property type="entry name" value="PDZ_sf"/>
</dbReference>
<keyword evidence="10" id="KW-0378">Hydrolase</keyword>
<dbReference type="Pfam" id="PF13180">
    <property type="entry name" value="PDZ_2"/>
    <property type="match status" value="1"/>
</dbReference>
<dbReference type="EMBL" id="WESC01000014">
    <property type="protein sequence ID" value="KAB7738958.1"/>
    <property type="molecule type" value="Genomic_DNA"/>
</dbReference>
<dbReference type="PRINTS" id="PR00834">
    <property type="entry name" value="PROTEASES2C"/>
</dbReference>
<evidence type="ECO:0000256" key="11">
    <source>
        <dbReference type="ARBA" id="ARBA00022825"/>
    </source>
</evidence>
<dbReference type="Gene3D" id="2.30.42.10">
    <property type="match status" value="2"/>
</dbReference>
<proteinExistence type="inferred from homology"/>
<sequence>MGRVSFVREWRPRAALAALLVSAGLLGFGLQPAEARMVPQSLAELSARLSPAVVNISTTQTVTGTKEDSDEGDLDEPGNQGDENNGGDGDGDSANPFGQPVPEAPVPPGVPQKVQSLGSGFVVDPSGIILTNNHVIEGADKIDVTFADGTTLPAKLKGRDEKTDIAVLKVESKTPLAYVKLGDSEKLRVGDWVMAIGNPFGLGGTVTAGIVSALNRDIHAGNYDDFIQTDAAINRGNSGGPLFALNGEVIGMNTAIISPSGESVGIGFATPSSTIAPVLAQILEHGEMRRGWIGVRIQSVTSDIAASLGLSQAHGALIAGVTPGGPGEKAGLETGDLVTGFDGHPVREMRDLPRIVAETEIGKEASIEVLRAGKVKNLTVKVGHLAETDTKAKTKEKPAAKPPVAKKTKVLGLDLVSVTPDMREHFKLGADVEGVLVLEVDPVSAAADKGIEPGDVIIRVGQSNVKTPKEVVAAVDAEKKAGRSSVLLRMLSGSAPRFVALPVK</sequence>
<evidence type="ECO:0000256" key="4">
    <source>
        <dbReference type="ARBA" id="ARBA00013035"/>
    </source>
</evidence>
<comment type="caution">
    <text evidence="18">The sequence shown here is derived from an EMBL/GenBank/DDBJ whole genome shotgun (WGS) entry which is preliminary data.</text>
</comment>
<dbReference type="Pfam" id="PF00595">
    <property type="entry name" value="PDZ"/>
    <property type="match status" value="1"/>
</dbReference>
<dbReference type="InterPro" id="IPR009003">
    <property type="entry name" value="Peptidase_S1_PA"/>
</dbReference>
<dbReference type="Gene3D" id="2.40.10.120">
    <property type="match status" value="1"/>
</dbReference>
<keyword evidence="12" id="KW-0346">Stress response</keyword>
<evidence type="ECO:0000256" key="7">
    <source>
        <dbReference type="ARBA" id="ARBA00022729"/>
    </source>
</evidence>
<feature type="binding site" evidence="15">
    <location>
        <begin position="236"/>
        <end position="238"/>
    </location>
    <ligand>
        <name>substrate</name>
    </ligand>
</feature>
<keyword evidence="9" id="KW-0574">Periplasm</keyword>
<organism evidence="18 19">
    <name type="scientific">Parvibaculum sedimenti</name>
    <dbReference type="NCBI Taxonomy" id="2608632"/>
    <lineage>
        <taxon>Bacteria</taxon>
        <taxon>Pseudomonadati</taxon>
        <taxon>Pseudomonadota</taxon>
        <taxon>Alphaproteobacteria</taxon>
        <taxon>Hyphomicrobiales</taxon>
        <taxon>Parvibaculaceae</taxon>
        <taxon>Parvibaculum</taxon>
    </lineage>
</organism>
<dbReference type="CDD" id="cd10839">
    <property type="entry name" value="cpPDZ1_DegP-like"/>
    <property type="match status" value="1"/>
</dbReference>
<comment type="subcellular location">
    <subcellularLocation>
        <location evidence="2">Periplasm</location>
    </subcellularLocation>
</comment>
<dbReference type="PANTHER" id="PTHR22939:SF130">
    <property type="entry name" value="PERIPLASMIC SERINE ENDOPROTEASE DEGP-LIKE-RELATED"/>
    <property type="match status" value="1"/>
</dbReference>
<dbReference type="GO" id="GO:0004252">
    <property type="term" value="F:serine-type endopeptidase activity"/>
    <property type="evidence" value="ECO:0007669"/>
    <property type="project" value="InterPro"/>
</dbReference>
<name>A0A6N6VEH7_9HYPH</name>
<dbReference type="SUPFAM" id="SSF50156">
    <property type="entry name" value="PDZ domain-like"/>
    <property type="match status" value="2"/>
</dbReference>
<dbReference type="SMART" id="SM00228">
    <property type="entry name" value="PDZ"/>
    <property type="match status" value="2"/>
</dbReference>
<feature type="domain" description="PDZ" evidence="17">
    <location>
        <begin position="294"/>
        <end position="373"/>
    </location>
</feature>
<evidence type="ECO:0000256" key="9">
    <source>
        <dbReference type="ARBA" id="ARBA00022764"/>
    </source>
</evidence>
<protein>
    <recommendedName>
        <fullName evidence="5">Probable periplasmic serine endoprotease DegP-like</fullName>
        <ecNumber evidence="4">3.4.21.107</ecNumber>
    </recommendedName>
    <alternativeName>
        <fullName evidence="13">Protease Do</fullName>
    </alternativeName>
</protein>
<evidence type="ECO:0000256" key="3">
    <source>
        <dbReference type="ARBA" id="ARBA00010541"/>
    </source>
</evidence>
<evidence type="ECO:0000256" key="8">
    <source>
        <dbReference type="ARBA" id="ARBA00022737"/>
    </source>
</evidence>
<dbReference type="PANTHER" id="PTHR22939">
    <property type="entry name" value="SERINE PROTEASE FAMILY S1C HTRA-RELATED"/>
    <property type="match status" value="1"/>
</dbReference>
<evidence type="ECO:0000256" key="12">
    <source>
        <dbReference type="ARBA" id="ARBA00023016"/>
    </source>
</evidence>
<keyword evidence="19" id="KW-1185">Reference proteome</keyword>
<dbReference type="Pfam" id="PF13365">
    <property type="entry name" value="Trypsin_2"/>
    <property type="match status" value="1"/>
</dbReference>
<keyword evidence="8" id="KW-0677">Repeat</keyword>
<evidence type="ECO:0000259" key="17">
    <source>
        <dbReference type="PROSITE" id="PS50106"/>
    </source>
</evidence>
<feature type="binding site" evidence="15">
    <location>
        <position position="164"/>
    </location>
    <ligand>
        <name>substrate</name>
    </ligand>
</feature>
<feature type="binding site" evidence="15">
    <location>
        <position position="134"/>
    </location>
    <ligand>
        <name>substrate</name>
    </ligand>
</feature>
<evidence type="ECO:0000256" key="2">
    <source>
        <dbReference type="ARBA" id="ARBA00004418"/>
    </source>
</evidence>
<dbReference type="Proteomes" id="UP000468901">
    <property type="component" value="Unassembled WGS sequence"/>
</dbReference>
<keyword evidence="11" id="KW-0720">Serine protease</keyword>
<evidence type="ECO:0000256" key="10">
    <source>
        <dbReference type="ARBA" id="ARBA00022801"/>
    </source>
</evidence>
<dbReference type="InterPro" id="IPR001940">
    <property type="entry name" value="Peptidase_S1C"/>
</dbReference>
<feature type="active site" description="Charge relay system" evidence="14">
    <location>
        <position position="134"/>
    </location>
</feature>
<keyword evidence="7" id="KW-0732">Signal</keyword>
<evidence type="ECO:0000313" key="18">
    <source>
        <dbReference type="EMBL" id="KAB7738958.1"/>
    </source>
</evidence>
<gene>
    <name evidence="18" type="ORF">F2P47_14240</name>
</gene>
<evidence type="ECO:0000256" key="13">
    <source>
        <dbReference type="ARBA" id="ARBA00032850"/>
    </source>
</evidence>
<evidence type="ECO:0000256" key="1">
    <source>
        <dbReference type="ARBA" id="ARBA00001772"/>
    </source>
</evidence>
<reference evidence="18 19" key="1">
    <citation type="submission" date="2019-09" db="EMBL/GenBank/DDBJ databases">
        <title>Parvibaculum sedimenti sp. nov., isolated from sediment.</title>
        <authorList>
            <person name="Wang Y."/>
        </authorList>
    </citation>
    <scope>NUCLEOTIDE SEQUENCE [LARGE SCALE GENOMIC DNA]</scope>
    <source>
        <strain evidence="18 19">HXT-9</strain>
    </source>
</reference>
<feature type="region of interest" description="Disordered" evidence="16">
    <location>
        <begin position="58"/>
        <end position="113"/>
    </location>
</feature>
<dbReference type="InterPro" id="IPR011782">
    <property type="entry name" value="Pept_S1C_Do"/>
</dbReference>
<comment type="catalytic activity">
    <reaction evidence="1">
        <text>Acts on substrates that are at least partially unfolded. The cleavage site P1 residue is normally between a pair of hydrophobic residues, such as Val-|-Val.</text>
        <dbReference type="EC" id="3.4.21.107"/>
    </reaction>
</comment>
<evidence type="ECO:0000256" key="14">
    <source>
        <dbReference type="PIRSR" id="PIRSR611782-1"/>
    </source>
</evidence>
<evidence type="ECO:0000256" key="15">
    <source>
        <dbReference type="PIRSR" id="PIRSR611782-2"/>
    </source>
</evidence>
<evidence type="ECO:0000256" key="16">
    <source>
        <dbReference type="SAM" id="MobiDB-lite"/>
    </source>
</evidence>
<dbReference type="SUPFAM" id="SSF50494">
    <property type="entry name" value="Trypsin-like serine proteases"/>
    <property type="match status" value="1"/>
</dbReference>
<dbReference type="PROSITE" id="PS50106">
    <property type="entry name" value="PDZ"/>
    <property type="match status" value="2"/>
</dbReference>
<dbReference type="EC" id="3.4.21.107" evidence="4"/>
<feature type="active site" description="Charge relay system" evidence="14">
    <location>
        <position position="164"/>
    </location>
</feature>
<dbReference type="GO" id="GO:0006508">
    <property type="term" value="P:proteolysis"/>
    <property type="evidence" value="ECO:0007669"/>
    <property type="project" value="UniProtKB-KW"/>
</dbReference>
<dbReference type="AlphaFoldDB" id="A0A6N6VEH7"/>
<feature type="domain" description="PDZ" evidence="17">
    <location>
        <begin position="415"/>
        <end position="466"/>
    </location>
</feature>
<evidence type="ECO:0000256" key="5">
    <source>
        <dbReference type="ARBA" id="ARBA00013958"/>
    </source>
</evidence>
<feature type="active site" description="Charge relay system" evidence="14">
    <location>
        <position position="238"/>
    </location>
</feature>
<comment type="similarity">
    <text evidence="3">Belongs to the peptidase S1C family.</text>
</comment>